<keyword evidence="4" id="KW-1185">Reference proteome</keyword>
<evidence type="ECO:0000256" key="1">
    <source>
        <dbReference type="SAM" id="MobiDB-lite"/>
    </source>
</evidence>
<dbReference type="PROSITE" id="PS50943">
    <property type="entry name" value="HTH_CROC1"/>
    <property type="match status" value="1"/>
</dbReference>
<feature type="region of interest" description="Disordered" evidence="1">
    <location>
        <begin position="105"/>
        <end position="165"/>
    </location>
</feature>
<dbReference type="CDD" id="cd00093">
    <property type="entry name" value="HTH_XRE"/>
    <property type="match status" value="1"/>
</dbReference>
<dbReference type="InterPro" id="IPR010982">
    <property type="entry name" value="Lambda_DNA-bd_dom_sf"/>
</dbReference>
<feature type="domain" description="HTH cro/C1-type" evidence="2">
    <location>
        <begin position="45"/>
        <end position="65"/>
    </location>
</feature>
<dbReference type="RefSeq" id="WP_306071501.1">
    <property type="nucleotide sequence ID" value="NZ_CP120988.1"/>
</dbReference>
<gene>
    <name evidence="3" type="ORF">P8A19_15110</name>
</gene>
<dbReference type="InterPro" id="IPR036366">
    <property type="entry name" value="PGBDSf"/>
</dbReference>
<dbReference type="EMBL" id="CP120988">
    <property type="protein sequence ID" value="WLQ56693.1"/>
    <property type="molecule type" value="Genomic_DNA"/>
</dbReference>
<dbReference type="Pfam" id="PF01471">
    <property type="entry name" value="PG_binding_1"/>
    <property type="match status" value="2"/>
</dbReference>
<organism evidence="3 4">
    <name type="scientific">Streptomyces poriferorum</name>
    <dbReference type="NCBI Taxonomy" id="2798799"/>
    <lineage>
        <taxon>Bacteria</taxon>
        <taxon>Bacillati</taxon>
        <taxon>Actinomycetota</taxon>
        <taxon>Actinomycetes</taxon>
        <taxon>Kitasatosporales</taxon>
        <taxon>Streptomycetaceae</taxon>
        <taxon>Streptomyces</taxon>
    </lineage>
</organism>
<dbReference type="Gene3D" id="1.10.101.10">
    <property type="entry name" value="PGBD-like superfamily/PGBD"/>
    <property type="match status" value="2"/>
</dbReference>
<accession>A0ABY9IMY3</accession>
<dbReference type="InterPro" id="IPR036365">
    <property type="entry name" value="PGBD-like_sf"/>
</dbReference>
<dbReference type="Proteomes" id="UP001235744">
    <property type="component" value="Chromosome"/>
</dbReference>
<reference evidence="3 4" key="1">
    <citation type="submission" date="2023-03" db="EMBL/GenBank/DDBJ databases">
        <title>Isolation and description of six Streptomyces strains from soil environments, able to metabolize different microbial glucans.</title>
        <authorList>
            <person name="Widen T."/>
            <person name="Larsbrink J."/>
        </authorList>
    </citation>
    <scope>NUCLEOTIDE SEQUENCE [LARGE SCALE GENOMIC DNA]</scope>
    <source>
        <strain evidence="3 4">Alt2</strain>
    </source>
</reference>
<dbReference type="SUPFAM" id="SSF47090">
    <property type="entry name" value="PGBD-like"/>
    <property type="match status" value="2"/>
</dbReference>
<proteinExistence type="predicted"/>
<dbReference type="InterPro" id="IPR002477">
    <property type="entry name" value="Peptidoglycan-bd-like"/>
</dbReference>
<dbReference type="SUPFAM" id="SSF47413">
    <property type="entry name" value="lambda repressor-like DNA-binding domains"/>
    <property type="match status" value="1"/>
</dbReference>
<protein>
    <submittedName>
        <fullName evidence="3">Peptidoglycan-binding protein</fullName>
    </submittedName>
</protein>
<name>A0ABY9IMY3_9ACTN</name>
<feature type="compositionally biased region" description="Low complexity" evidence="1">
    <location>
        <begin position="129"/>
        <end position="143"/>
    </location>
</feature>
<dbReference type="InterPro" id="IPR001387">
    <property type="entry name" value="Cro/C1-type_HTH"/>
</dbReference>
<evidence type="ECO:0000259" key="2">
    <source>
        <dbReference type="PROSITE" id="PS50943"/>
    </source>
</evidence>
<evidence type="ECO:0000313" key="3">
    <source>
        <dbReference type="EMBL" id="WLQ56693.1"/>
    </source>
</evidence>
<sequence>MTTGRHMAQERGGQGRGQSAGAQLALLLRGWWEEAGTSRGGARPTQQALAARLGIDQTTLSRYLNPKHVSTAPLRVVDLLHVQLRAPATELEQARALCRGALRENGRQRAAEGDGEPAAPVSTADESDGTPAPRATPGAAPGTEESATPDTGAAHDRSASGRPRSRWLRPALVGAAMVVAFSAGMVAHERLSIQDHRDTADGAAGAASTSGTPYEWPLLRMGEEDQFTRARALQYLLKAHGYKVRADGFFRQDTWDAVMDFQQRKDLPADGKVGGQTWPELVKEVGPGSGTFEVRALQELLDNAGQGGTAVSGRFTAETIKDLRFFQRTYGLPATGRASAETWLALLVKQLPPVKAPGYQRAAPSPLPSASV</sequence>
<evidence type="ECO:0000313" key="4">
    <source>
        <dbReference type="Proteomes" id="UP001235744"/>
    </source>
</evidence>